<dbReference type="Pfam" id="PF18962">
    <property type="entry name" value="Por_Secre_tail"/>
    <property type="match status" value="1"/>
</dbReference>
<dbReference type="SMART" id="SM00810">
    <property type="entry name" value="Alpha-amyl_C2"/>
    <property type="match status" value="1"/>
</dbReference>
<dbReference type="SUPFAM" id="SSF51445">
    <property type="entry name" value="(Trans)glycosidases"/>
    <property type="match status" value="1"/>
</dbReference>
<evidence type="ECO:0000256" key="2">
    <source>
        <dbReference type="ARBA" id="ARBA00023295"/>
    </source>
</evidence>
<dbReference type="GO" id="GO:0005509">
    <property type="term" value="F:calcium ion binding"/>
    <property type="evidence" value="ECO:0007669"/>
    <property type="project" value="InterPro"/>
</dbReference>
<gene>
    <name evidence="5" type="ORF">TRIP_D440379</name>
</gene>
<dbReference type="Gene3D" id="2.60.40.1180">
    <property type="entry name" value="Golgi alpha-mannosidase II"/>
    <property type="match status" value="1"/>
</dbReference>
<proteinExistence type="predicted"/>
<dbReference type="InterPro" id="IPR013783">
    <property type="entry name" value="Ig-like_fold"/>
</dbReference>
<feature type="domain" description="Glycosyl hydrolase family 13 catalytic" evidence="3">
    <location>
        <begin position="51"/>
        <end position="380"/>
    </location>
</feature>
<accession>A0A653AKE4</accession>
<dbReference type="Gene3D" id="2.60.40.10">
    <property type="entry name" value="Immunoglobulins"/>
    <property type="match status" value="1"/>
</dbReference>
<dbReference type="InterPro" id="IPR013780">
    <property type="entry name" value="Glyco_hydro_b"/>
</dbReference>
<dbReference type="Gene3D" id="3.20.20.80">
    <property type="entry name" value="Glycosidases"/>
    <property type="match status" value="1"/>
</dbReference>
<dbReference type="InterPro" id="IPR031965">
    <property type="entry name" value="CBM26"/>
</dbReference>
<dbReference type="EMBL" id="UPXZ01000039">
    <property type="protein sequence ID" value="VBB48361.1"/>
    <property type="molecule type" value="Genomic_DNA"/>
</dbReference>
<dbReference type="PANTHER" id="PTHR43447">
    <property type="entry name" value="ALPHA-AMYLASE"/>
    <property type="match status" value="1"/>
</dbReference>
<dbReference type="SUPFAM" id="SSF51011">
    <property type="entry name" value="Glycosyl hydrolase domain"/>
    <property type="match status" value="1"/>
</dbReference>
<dbReference type="NCBIfam" id="TIGR04183">
    <property type="entry name" value="Por_Secre_tail"/>
    <property type="match status" value="1"/>
</dbReference>
<dbReference type="InterPro" id="IPR012850">
    <property type="entry name" value="A-amylase_bs_C"/>
</dbReference>
<dbReference type="Pfam" id="PF16738">
    <property type="entry name" value="CBM26"/>
    <property type="match status" value="1"/>
</dbReference>
<dbReference type="SMART" id="SM00642">
    <property type="entry name" value="Aamy"/>
    <property type="match status" value="1"/>
</dbReference>
<keyword evidence="1" id="KW-0378">Hydrolase</keyword>
<sequence>MVISNFEAQNTYINTYFNLIIMKKTFITLFALFLFFYPTFIKAQAPAQATDVMLQAFYWDSYSDSKWTTLNSQASELAQSFTMLWLPPSGDANSPYSNTMGYTDVYWFKQNSSFGTQTELQTLISNLKSQGTRCIADIVINHRNGVTSWTDFPSETYNGVTYTWGSWAICNSDECVAAGYAATGAPEGYKPDGTRCDDFGGARDLDHSNVTVQNTIKAYLQFMKNDMGYDGWRYDMTKGYPANYTAMYNDAAGAYYSVGEYWDGAYDPQVAWIDATSKKSTTFDWSFKYALNNASGGDLTKLVWTYNGANQPAGIIHNPNYRRYATTFIDNHDTYRDSNKFTGDVLMANAFMICSPGIPCVFLPHWKQYKSQIQAMIAARRAVQVHSESAVTVNQSASNLYVATVTGKTGSLIVKLGSGSYSAPSDYTLATSGNDYAIWTKGGSVLPILTVTPASGTYITGQTVTMTATGSADIYYTSDGTTPTSSSTKYTSPITLPVGPTTVKAIAINANGSSSVTSNSYTIVDKKTSITVRFKAPTTWTSVDVYVWEVINGTASELLGKWPGTAVTKDAAGYYTYTVTNFTQPTINVIFNNANKGEQTVDLSTTDNICWNVGSVAATSPNVKYNADVDASCVTAVEKIPADNWKIYPNPTSGILHLDLPETVNKVVISSVLGAKIKELEVMSKQIDISSYPSGMYFITISDNNGAVSTKPIMKK</sequence>
<dbReference type="InterPro" id="IPR006047">
    <property type="entry name" value="GH13_cat_dom"/>
</dbReference>
<dbReference type="InterPro" id="IPR017853">
    <property type="entry name" value="GH"/>
</dbReference>
<dbReference type="InterPro" id="IPR026444">
    <property type="entry name" value="Secre_tail"/>
</dbReference>
<evidence type="ECO:0000256" key="1">
    <source>
        <dbReference type="ARBA" id="ARBA00022801"/>
    </source>
</evidence>
<dbReference type="GO" id="GO:0004556">
    <property type="term" value="F:alpha-amylase activity"/>
    <property type="evidence" value="ECO:0007669"/>
    <property type="project" value="InterPro"/>
</dbReference>
<protein>
    <submittedName>
        <fullName evidence="5">Putative Alpha amylase catalytic domain / Fn3-associated multi-domain protein</fullName>
    </submittedName>
</protein>
<name>A0A653AKE4_9BACT</name>
<organism evidence="5">
    <name type="scientific">uncultured Paludibacter sp</name>
    <dbReference type="NCBI Taxonomy" id="497635"/>
    <lineage>
        <taxon>Bacteria</taxon>
        <taxon>Pseudomonadati</taxon>
        <taxon>Bacteroidota</taxon>
        <taxon>Bacteroidia</taxon>
        <taxon>Bacteroidales</taxon>
        <taxon>Paludibacteraceae</taxon>
        <taxon>Paludibacter</taxon>
        <taxon>environmental samples</taxon>
    </lineage>
</organism>
<dbReference type="AlphaFoldDB" id="A0A653AKE4"/>
<evidence type="ECO:0000259" key="3">
    <source>
        <dbReference type="SMART" id="SM00642"/>
    </source>
</evidence>
<evidence type="ECO:0000313" key="5">
    <source>
        <dbReference type="EMBL" id="VBB48361.1"/>
    </source>
</evidence>
<dbReference type="Pfam" id="PF13290">
    <property type="entry name" value="CHB_HEX_C_1"/>
    <property type="match status" value="1"/>
</dbReference>
<reference evidence="5" key="1">
    <citation type="submission" date="2018-07" db="EMBL/GenBank/DDBJ databases">
        <authorList>
            <consortium name="Genoscope - CEA"/>
            <person name="William W."/>
        </authorList>
    </citation>
    <scope>NUCLEOTIDE SEQUENCE</scope>
    <source>
        <strain evidence="5">IK1</strain>
    </source>
</reference>
<dbReference type="GO" id="GO:0005975">
    <property type="term" value="P:carbohydrate metabolic process"/>
    <property type="evidence" value="ECO:0007669"/>
    <property type="project" value="InterPro"/>
</dbReference>
<keyword evidence="2" id="KW-0326">Glycosidase</keyword>
<dbReference type="CDD" id="cd11314">
    <property type="entry name" value="AmyAc_arch_bac_plant_AmyA"/>
    <property type="match status" value="1"/>
</dbReference>
<dbReference type="Pfam" id="PF00128">
    <property type="entry name" value="Alpha-amylase"/>
    <property type="match status" value="1"/>
</dbReference>
<evidence type="ECO:0000259" key="4">
    <source>
        <dbReference type="SMART" id="SM00810"/>
    </source>
</evidence>
<dbReference type="Pfam" id="PF07821">
    <property type="entry name" value="Alpha-amyl_C2"/>
    <property type="match status" value="1"/>
</dbReference>
<feature type="domain" description="Alpha-amylase C-terminal beta-sheet" evidence="4">
    <location>
        <begin position="381"/>
        <end position="441"/>
    </location>
</feature>
<dbReference type="InterPro" id="IPR059177">
    <property type="entry name" value="GH29D-like_dom"/>
</dbReference>